<dbReference type="InterPro" id="IPR010920">
    <property type="entry name" value="LSM_dom_sf"/>
</dbReference>
<dbReference type="HAMAP" id="MF_00436">
    <property type="entry name" value="Hfq"/>
    <property type="match status" value="2"/>
</dbReference>
<feature type="domain" description="Sm" evidence="4">
    <location>
        <begin position="91"/>
        <end position="151"/>
    </location>
</feature>
<organism evidence="5 6">
    <name type="scientific">Sphingomonas hengshuiensis</name>
    <dbReference type="NCBI Taxonomy" id="1609977"/>
    <lineage>
        <taxon>Bacteria</taxon>
        <taxon>Pseudomonadati</taxon>
        <taxon>Pseudomonadota</taxon>
        <taxon>Alphaproteobacteria</taxon>
        <taxon>Sphingomonadales</taxon>
        <taxon>Sphingomonadaceae</taxon>
        <taxon>Sphingomonas</taxon>
    </lineage>
</organism>
<dbReference type="GO" id="GO:0043487">
    <property type="term" value="P:regulation of RNA stability"/>
    <property type="evidence" value="ECO:0007669"/>
    <property type="project" value="TreeGrafter"/>
</dbReference>
<name>A0A2W4YYN4_9SPHN</name>
<dbReference type="PANTHER" id="PTHR34772:SF1">
    <property type="entry name" value="RNA-BINDING PROTEIN HFQ"/>
    <property type="match status" value="1"/>
</dbReference>
<evidence type="ECO:0000259" key="4">
    <source>
        <dbReference type="PROSITE" id="PS52002"/>
    </source>
</evidence>
<keyword evidence="1 3" id="KW-0694">RNA-binding</keyword>
<dbReference type="GO" id="GO:0045974">
    <property type="term" value="P:regulation of translation, ncRNA-mediated"/>
    <property type="evidence" value="ECO:0007669"/>
    <property type="project" value="TreeGrafter"/>
</dbReference>
<dbReference type="InterPro" id="IPR005001">
    <property type="entry name" value="Hfq"/>
</dbReference>
<proteinExistence type="inferred from homology"/>
<dbReference type="Proteomes" id="UP000248614">
    <property type="component" value="Unassembled WGS sequence"/>
</dbReference>
<dbReference type="SUPFAM" id="SSF50182">
    <property type="entry name" value="Sm-like ribonucleoproteins"/>
    <property type="match status" value="2"/>
</dbReference>
<comment type="similarity">
    <text evidence="3">Belongs to the Hfq family.</text>
</comment>
<sequence>MADKHGSLQDLFLNSLRRSKTPVTMFLVKGVKLQGIVTWFDNFSVLLRRDGQSQLIYKHAISTIMPAGPADLSSVIATAAENTSKNAPLQEIFLNAVRKAQENVTMFLVNGVMLQGQIAAFDLFCMLLQREGMSQLVYKHAVSTIQPANPLNLAEEQAAGADEA</sequence>
<dbReference type="GO" id="GO:0006355">
    <property type="term" value="P:regulation of DNA-templated transcription"/>
    <property type="evidence" value="ECO:0007669"/>
    <property type="project" value="InterPro"/>
</dbReference>
<comment type="caution">
    <text evidence="5">The sequence shown here is derived from an EMBL/GenBank/DDBJ whole genome shotgun (WGS) entry which is preliminary data.</text>
</comment>
<protein>
    <recommendedName>
        <fullName evidence="3">RNA-binding protein Hfq</fullName>
    </recommendedName>
</protein>
<gene>
    <name evidence="3" type="primary">hfq</name>
    <name evidence="5" type="ORF">DI632_12905</name>
</gene>
<dbReference type="PROSITE" id="PS52002">
    <property type="entry name" value="SM"/>
    <property type="match status" value="2"/>
</dbReference>
<dbReference type="Pfam" id="PF17209">
    <property type="entry name" value="Hfq"/>
    <property type="match status" value="2"/>
</dbReference>
<comment type="function">
    <text evidence="3">RNA chaperone that binds small regulatory RNA (sRNAs) and mRNAs to facilitate mRNA translational regulation in response to envelope stress, environmental stress and changes in metabolite concentrations. Also binds with high specificity to tRNAs.</text>
</comment>
<dbReference type="Gene3D" id="2.30.30.100">
    <property type="match status" value="2"/>
</dbReference>
<dbReference type="NCBIfam" id="NF010691">
    <property type="entry name" value="PRK14091.1"/>
    <property type="match status" value="1"/>
</dbReference>
<dbReference type="NCBIfam" id="NF001602">
    <property type="entry name" value="PRK00395.1"/>
    <property type="match status" value="2"/>
</dbReference>
<feature type="domain" description="Sm" evidence="4">
    <location>
        <begin position="10"/>
        <end position="70"/>
    </location>
</feature>
<dbReference type="CDD" id="cd01716">
    <property type="entry name" value="Hfq"/>
    <property type="match status" value="2"/>
</dbReference>
<evidence type="ECO:0000313" key="6">
    <source>
        <dbReference type="Proteomes" id="UP000248614"/>
    </source>
</evidence>
<dbReference type="GO" id="GO:0003723">
    <property type="term" value="F:RNA binding"/>
    <property type="evidence" value="ECO:0007669"/>
    <property type="project" value="UniProtKB-UniRule"/>
</dbReference>
<evidence type="ECO:0000256" key="2">
    <source>
        <dbReference type="ARBA" id="ARBA00023016"/>
    </source>
</evidence>
<dbReference type="EMBL" id="QFNF01000040">
    <property type="protein sequence ID" value="PZO74616.1"/>
    <property type="molecule type" value="Genomic_DNA"/>
</dbReference>
<dbReference type="GO" id="GO:0005829">
    <property type="term" value="C:cytosol"/>
    <property type="evidence" value="ECO:0007669"/>
    <property type="project" value="TreeGrafter"/>
</dbReference>
<dbReference type="InterPro" id="IPR047575">
    <property type="entry name" value="Sm"/>
</dbReference>
<keyword evidence="2 3" id="KW-0346">Stress response</keyword>
<reference evidence="5 6" key="1">
    <citation type="submission" date="2017-08" db="EMBL/GenBank/DDBJ databases">
        <title>Infants hospitalized years apart are colonized by the same room-sourced microbial strains.</title>
        <authorList>
            <person name="Brooks B."/>
            <person name="Olm M.R."/>
            <person name="Firek B.A."/>
            <person name="Baker R."/>
            <person name="Thomas B.C."/>
            <person name="Morowitz M.J."/>
            <person name="Banfield J.F."/>
        </authorList>
    </citation>
    <scope>NUCLEOTIDE SEQUENCE [LARGE SCALE GENOMIC DNA]</scope>
    <source>
        <strain evidence="5">S2_018_000_R3_110</strain>
    </source>
</reference>
<dbReference type="PANTHER" id="PTHR34772">
    <property type="entry name" value="RNA-BINDING PROTEIN HFQ"/>
    <property type="match status" value="1"/>
</dbReference>
<evidence type="ECO:0000256" key="3">
    <source>
        <dbReference type="HAMAP-Rule" id="MF_00436"/>
    </source>
</evidence>
<evidence type="ECO:0000256" key="1">
    <source>
        <dbReference type="ARBA" id="ARBA00022884"/>
    </source>
</evidence>
<dbReference type="AlphaFoldDB" id="A0A2W4YYN4"/>
<dbReference type="NCBIfam" id="TIGR02383">
    <property type="entry name" value="Hfq"/>
    <property type="match status" value="2"/>
</dbReference>
<accession>A0A2W4YYN4</accession>
<comment type="subunit">
    <text evidence="3">Homohexamer.</text>
</comment>
<evidence type="ECO:0000313" key="5">
    <source>
        <dbReference type="EMBL" id="PZO74616.1"/>
    </source>
</evidence>